<gene>
    <name evidence="3" type="ORF">N5A92_26640</name>
</gene>
<dbReference type="Proteomes" id="UP001320831">
    <property type="component" value="Unassembled WGS sequence"/>
</dbReference>
<organism evidence="3 4">
    <name type="scientific">Chelativorans salis</name>
    <dbReference type="NCBI Taxonomy" id="2978478"/>
    <lineage>
        <taxon>Bacteria</taxon>
        <taxon>Pseudomonadati</taxon>
        <taxon>Pseudomonadota</taxon>
        <taxon>Alphaproteobacteria</taxon>
        <taxon>Hyphomicrobiales</taxon>
        <taxon>Phyllobacteriaceae</taxon>
        <taxon>Chelativorans</taxon>
    </lineage>
</organism>
<comment type="caution">
    <text evidence="3">The sequence shown here is derived from an EMBL/GenBank/DDBJ whole genome shotgun (WGS) entry which is preliminary data.</text>
</comment>
<proteinExistence type="predicted"/>
<name>A0ABT2LVN6_9HYPH</name>
<reference evidence="3 4" key="1">
    <citation type="submission" date="2022-09" db="EMBL/GenBank/DDBJ databases">
        <title>Chelativorans salina sp. nov., a novel slightly halophilic bacterium isolated from a saline lake sediment enrichment.</title>
        <authorList>
            <person name="Gao L."/>
            <person name="Fang B.-Z."/>
            <person name="Li W.-J."/>
        </authorList>
    </citation>
    <scope>NUCLEOTIDE SEQUENCE [LARGE SCALE GENOMIC DNA]</scope>
    <source>
        <strain evidence="3 4">EGI FJ00035</strain>
    </source>
</reference>
<feature type="coiled-coil region" evidence="1">
    <location>
        <begin position="62"/>
        <end position="103"/>
    </location>
</feature>
<sequence>MRVPVAAATALLLLAPAGFGAQAYAQGAERFRLEKTESGYMRMDTQTGAMSLCRERSGQLVCNVAADEREAYETEIEALRERVSALEARVEALEERAGEVTSTLPSEEEFEQTLGLMERFFRRFMDIVKGLEEDRGQEQGATPNRT</sequence>
<evidence type="ECO:0000313" key="4">
    <source>
        <dbReference type="Proteomes" id="UP001320831"/>
    </source>
</evidence>
<keyword evidence="2" id="KW-0732">Signal</keyword>
<evidence type="ECO:0000256" key="1">
    <source>
        <dbReference type="SAM" id="Coils"/>
    </source>
</evidence>
<evidence type="ECO:0000256" key="2">
    <source>
        <dbReference type="SAM" id="SignalP"/>
    </source>
</evidence>
<accession>A0ABT2LVN6</accession>
<feature type="signal peptide" evidence="2">
    <location>
        <begin position="1"/>
        <end position="25"/>
    </location>
</feature>
<keyword evidence="4" id="KW-1185">Reference proteome</keyword>
<dbReference type="RefSeq" id="WP_260907608.1">
    <property type="nucleotide sequence ID" value="NZ_JAOCZP010000015.1"/>
</dbReference>
<keyword evidence="1" id="KW-0175">Coiled coil</keyword>
<dbReference type="EMBL" id="JAOCZP010000015">
    <property type="protein sequence ID" value="MCT7378595.1"/>
    <property type="molecule type" value="Genomic_DNA"/>
</dbReference>
<protein>
    <submittedName>
        <fullName evidence="3">Uncharacterized protein</fullName>
    </submittedName>
</protein>
<feature type="chain" id="PRO_5046506783" evidence="2">
    <location>
        <begin position="26"/>
        <end position="146"/>
    </location>
</feature>
<evidence type="ECO:0000313" key="3">
    <source>
        <dbReference type="EMBL" id="MCT7378595.1"/>
    </source>
</evidence>